<gene>
    <name evidence="1" type="ORF">J2X01_004027</name>
</gene>
<keyword evidence="2" id="KW-1185">Reference proteome</keyword>
<protein>
    <submittedName>
        <fullName evidence="1">2',3'-cyclic-nucleotide 2'-phosphodiesterase (5'-nucleotidase family)</fullName>
    </submittedName>
</protein>
<dbReference type="EMBL" id="JAVDVQ010000029">
    <property type="protein sequence ID" value="MDR7084711.1"/>
    <property type="molecule type" value="Genomic_DNA"/>
</dbReference>
<accession>A0ABU1UHN8</accession>
<evidence type="ECO:0000313" key="2">
    <source>
        <dbReference type="Proteomes" id="UP001252243"/>
    </source>
</evidence>
<comment type="caution">
    <text evidence="1">The sequence shown here is derived from an EMBL/GenBank/DDBJ whole genome shotgun (WGS) entry which is preliminary data.</text>
</comment>
<organism evidence="1 2">
    <name type="scientific">Arthrobacter ginsengisoli</name>
    <dbReference type="NCBI Taxonomy" id="1356565"/>
    <lineage>
        <taxon>Bacteria</taxon>
        <taxon>Bacillati</taxon>
        <taxon>Actinomycetota</taxon>
        <taxon>Actinomycetes</taxon>
        <taxon>Micrococcales</taxon>
        <taxon>Micrococcaceae</taxon>
        <taxon>Arthrobacter</taxon>
    </lineage>
</organism>
<reference evidence="1 2" key="1">
    <citation type="submission" date="2023-07" db="EMBL/GenBank/DDBJ databases">
        <title>Sorghum-associated microbial communities from plants grown in Nebraska, USA.</title>
        <authorList>
            <person name="Schachtman D."/>
        </authorList>
    </citation>
    <scope>NUCLEOTIDE SEQUENCE [LARGE SCALE GENOMIC DNA]</scope>
    <source>
        <strain evidence="1 2">BE167</strain>
    </source>
</reference>
<name>A0ABU1UHN8_9MICC</name>
<dbReference type="RefSeq" id="WP_310061534.1">
    <property type="nucleotide sequence ID" value="NZ_JAVDVQ010000029.1"/>
</dbReference>
<proteinExistence type="predicted"/>
<dbReference type="Proteomes" id="UP001252243">
    <property type="component" value="Unassembled WGS sequence"/>
</dbReference>
<evidence type="ECO:0000313" key="1">
    <source>
        <dbReference type="EMBL" id="MDR7084711.1"/>
    </source>
</evidence>
<sequence length="43" mass="4854">MDRLHGQDVDAIVAVTQIDKDVNERLLNEVPEIDASFREETAT</sequence>